<feature type="domain" description="Polymerase/histidinol phosphatase N-terminal" evidence="1">
    <location>
        <begin position="1"/>
        <end position="69"/>
    </location>
</feature>
<dbReference type="SMART" id="SM00481">
    <property type="entry name" value="POLIIIAc"/>
    <property type="match status" value="1"/>
</dbReference>
<organism evidence="2">
    <name type="scientific">marine sediment metagenome</name>
    <dbReference type="NCBI Taxonomy" id="412755"/>
    <lineage>
        <taxon>unclassified sequences</taxon>
        <taxon>metagenomes</taxon>
        <taxon>ecological metagenomes</taxon>
    </lineage>
</organism>
<name>X1M4V2_9ZZZZ</name>
<comment type="caution">
    <text evidence="2">The sequence shown here is derived from an EMBL/GenBank/DDBJ whole genome shotgun (WGS) entry which is preliminary data.</text>
</comment>
<reference evidence="2" key="1">
    <citation type="journal article" date="2014" name="Front. Microbiol.">
        <title>High frequency of phylogenetically diverse reductive dehalogenase-homologous genes in deep subseafloor sedimentary metagenomes.</title>
        <authorList>
            <person name="Kawai M."/>
            <person name="Futagami T."/>
            <person name="Toyoda A."/>
            <person name="Takaki Y."/>
            <person name="Nishi S."/>
            <person name="Hori S."/>
            <person name="Arai W."/>
            <person name="Tsubouchi T."/>
            <person name="Morono Y."/>
            <person name="Uchiyama I."/>
            <person name="Ito T."/>
            <person name="Fujiyama A."/>
            <person name="Inagaki F."/>
            <person name="Takami H."/>
        </authorList>
    </citation>
    <scope>NUCLEOTIDE SEQUENCE</scope>
    <source>
        <strain evidence="2">Expedition CK06-06</strain>
    </source>
</reference>
<dbReference type="NCBIfam" id="NF004981">
    <property type="entry name" value="PRK06361.1"/>
    <property type="match status" value="1"/>
</dbReference>
<protein>
    <recommendedName>
        <fullName evidence="1">Polymerase/histidinol phosphatase N-terminal domain-containing protein</fullName>
    </recommendedName>
</protein>
<dbReference type="InterPro" id="IPR050243">
    <property type="entry name" value="PHP_phosphatase"/>
</dbReference>
<dbReference type="Gene3D" id="3.20.20.140">
    <property type="entry name" value="Metal-dependent hydrolases"/>
    <property type="match status" value="1"/>
</dbReference>
<dbReference type="AlphaFoldDB" id="X1M4V2"/>
<dbReference type="PANTHER" id="PTHR36928">
    <property type="entry name" value="PHOSPHATASE YCDX-RELATED"/>
    <property type="match status" value="1"/>
</dbReference>
<dbReference type="GO" id="GO:0008270">
    <property type="term" value="F:zinc ion binding"/>
    <property type="evidence" value="ECO:0007669"/>
    <property type="project" value="TreeGrafter"/>
</dbReference>
<dbReference type="PANTHER" id="PTHR36928:SF1">
    <property type="entry name" value="PHOSPHATASE YCDX-RELATED"/>
    <property type="match status" value="1"/>
</dbReference>
<dbReference type="InterPro" id="IPR016195">
    <property type="entry name" value="Pol/histidinol_Pase-like"/>
</dbReference>
<sequence length="178" mass="19402">HTFLSDGENSPIELIRFAVALGYRCIALTDHGSYSNLDFIISMVRRDCELAEKYWNINAIPGIELTNIPAKSINNMAREAKELGARIVVAHGESIVESIEPGTNLEAVKSEYIDLLAHPGIFTLEEAKLAARNGIFVEISSRAGHSLTNGVVANVGREAGVKFLINSDAHSHNDLFKS</sequence>
<dbReference type="GO" id="GO:0005829">
    <property type="term" value="C:cytosol"/>
    <property type="evidence" value="ECO:0007669"/>
    <property type="project" value="TreeGrafter"/>
</dbReference>
<feature type="non-terminal residue" evidence="2">
    <location>
        <position position="1"/>
    </location>
</feature>
<dbReference type="SUPFAM" id="SSF89550">
    <property type="entry name" value="PHP domain-like"/>
    <property type="match status" value="1"/>
</dbReference>
<dbReference type="EMBL" id="BARV01012937">
    <property type="protein sequence ID" value="GAI09705.1"/>
    <property type="molecule type" value="Genomic_DNA"/>
</dbReference>
<gene>
    <name evidence="2" type="ORF">S06H3_23688</name>
</gene>
<accession>X1M4V2</accession>
<evidence type="ECO:0000313" key="2">
    <source>
        <dbReference type="EMBL" id="GAI09705.1"/>
    </source>
</evidence>
<dbReference type="InterPro" id="IPR003141">
    <property type="entry name" value="Pol/His_phosphatase_N"/>
</dbReference>
<evidence type="ECO:0000259" key="1">
    <source>
        <dbReference type="SMART" id="SM00481"/>
    </source>
</evidence>
<proteinExistence type="predicted"/>
<feature type="non-terminal residue" evidence="2">
    <location>
        <position position="178"/>
    </location>
</feature>
<dbReference type="GO" id="GO:0042578">
    <property type="term" value="F:phosphoric ester hydrolase activity"/>
    <property type="evidence" value="ECO:0007669"/>
    <property type="project" value="TreeGrafter"/>
</dbReference>
<dbReference type="CDD" id="cd07432">
    <property type="entry name" value="PHP_HisPPase"/>
    <property type="match status" value="1"/>
</dbReference>